<dbReference type="AlphaFoldDB" id="A0A1E3AX44"/>
<dbReference type="Proteomes" id="UP000095003">
    <property type="component" value="Unassembled WGS sequence"/>
</dbReference>
<dbReference type="InterPro" id="IPR000515">
    <property type="entry name" value="MetI-like"/>
</dbReference>
<dbReference type="InterPro" id="IPR035906">
    <property type="entry name" value="MetI-like_sf"/>
</dbReference>
<dbReference type="SUPFAM" id="SSF161098">
    <property type="entry name" value="MetI-like"/>
    <property type="match status" value="1"/>
</dbReference>
<reference evidence="9 10" key="1">
    <citation type="submission" date="2016-07" db="EMBL/GenBank/DDBJ databases">
        <title>Characterization of isolates of Eisenbergiella tayi derived from blood cultures, using whole genome sequencing.</title>
        <authorList>
            <person name="Burdz T."/>
            <person name="Wiebe D."/>
            <person name="Huynh C."/>
            <person name="Bernard K."/>
        </authorList>
    </citation>
    <scope>NUCLEOTIDE SEQUENCE [LARGE SCALE GENOMIC DNA]</scope>
    <source>
        <strain evidence="9 10">NML 120489</strain>
    </source>
</reference>
<keyword evidence="6 7" id="KW-0472">Membrane</keyword>
<keyword evidence="4 7" id="KW-0812">Transmembrane</keyword>
<organism evidence="9 10">
    <name type="scientific">Eisenbergiella tayi</name>
    <dbReference type="NCBI Taxonomy" id="1432052"/>
    <lineage>
        <taxon>Bacteria</taxon>
        <taxon>Bacillati</taxon>
        <taxon>Bacillota</taxon>
        <taxon>Clostridia</taxon>
        <taxon>Lachnospirales</taxon>
        <taxon>Lachnospiraceae</taxon>
        <taxon>Eisenbergiella</taxon>
    </lineage>
</organism>
<evidence type="ECO:0000256" key="4">
    <source>
        <dbReference type="ARBA" id="ARBA00022692"/>
    </source>
</evidence>
<dbReference type="PATRIC" id="fig|1432052.3.peg.892"/>
<dbReference type="GO" id="GO:0005886">
    <property type="term" value="C:plasma membrane"/>
    <property type="evidence" value="ECO:0007669"/>
    <property type="project" value="UniProtKB-SubCell"/>
</dbReference>
<dbReference type="Pfam" id="PF00528">
    <property type="entry name" value="BPD_transp_1"/>
    <property type="match status" value="1"/>
</dbReference>
<dbReference type="PANTHER" id="PTHR43744:SF12">
    <property type="entry name" value="ABC TRANSPORTER PERMEASE PROTEIN MG189-RELATED"/>
    <property type="match status" value="1"/>
</dbReference>
<name>A0A1E3AX44_9FIRM</name>
<dbReference type="PROSITE" id="PS50928">
    <property type="entry name" value="ABC_TM1"/>
    <property type="match status" value="1"/>
</dbReference>
<feature type="domain" description="ABC transmembrane type-1" evidence="8">
    <location>
        <begin position="71"/>
        <end position="262"/>
    </location>
</feature>
<dbReference type="PANTHER" id="PTHR43744">
    <property type="entry name" value="ABC TRANSPORTER PERMEASE PROTEIN MG189-RELATED-RELATED"/>
    <property type="match status" value="1"/>
</dbReference>
<gene>
    <name evidence="9" type="primary">araQ_21</name>
    <name evidence="9" type="ORF">BEH84_00806</name>
</gene>
<keyword evidence="2 7" id="KW-0813">Transport</keyword>
<evidence type="ECO:0000256" key="7">
    <source>
        <dbReference type="RuleBase" id="RU363032"/>
    </source>
</evidence>
<evidence type="ECO:0000313" key="10">
    <source>
        <dbReference type="Proteomes" id="UP000095003"/>
    </source>
</evidence>
<comment type="subcellular location">
    <subcellularLocation>
        <location evidence="1 7">Cell membrane</location>
        <topology evidence="1 7">Multi-pass membrane protein</topology>
    </subcellularLocation>
</comment>
<comment type="caution">
    <text evidence="9">The sequence shown here is derived from an EMBL/GenBank/DDBJ whole genome shotgun (WGS) entry which is preliminary data.</text>
</comment>
<dbReference type="CDD" id="cd06261">
    <property type="entry name" value="TM_PBP2"/>
    <property type="match status" value="1"/>
</dbReference>
<dbReference type="EMBL" id="MCGI01000001">
    <property type="protein sequence ID" value="ODM13091.1"/>
    <property type="molecule type" value="Genomic_DNA"/>
</dbReference>
<protein>
    <submittedName>
        <fullName evidence="9">L-arabinose transport system permease protein AraQ</fullName>
    </submittedName>
</protein>
<dbReference type="RefSeq" id="WP_044970697.1">
    <property type="nucleotide sequence ID" value="NZ_BAABXS010000003.1"/>
</dbReference>
<sequence>MKKKIALEKVILYLFLIAGSLICLFPFYWMLRSSFMDMAQIFVMPPIMIPDPVVFTNYQDALEVMPYFRYLLNTLIVVISNVAGSILAASLCAFSFSRLRWPGRDKVFMIILTSLMMPSIVTMIPTFVMWSRLGFTNSLVPLAVPIWFGGSVYNIFLFRQFFLSIPRELDEAAYVDGASYFKVYWKIILPLSKSAMVVVGIFSFLSSWNDFMGPLIYLNEEKKYTLSLGLQLFQGSYGAQWHLLMAASVLVLTPAVIVFFFGQKHILEGIATTGIKG</sequence>
<feature type="transmembrane region" description="Helical" evidence="7">
    <location>
        <begin position="142"/>
        <end position="162"/>
    </location>
</feature>
<evidence type="ECO:0000256" key="5">
    <source>
        <dbReference type="ARBA" id="ARBA00022989"/>
    </source>
</evidence>
<comment type="similarity">
    <text evidence="7">Belongs to the binding-protein-dependent transport system permease family.</text>
</comment>
<evidence type="ECO:0000259" key="8">
    <source>
        <dbReference type="PROSITE" id="PS50928"/>
    </source>
</evidence>
<feature type="transmembrane region" description="Helical" evidence="7">
    <location>
        <begin position="241"/>
        <end position="261"/>
    </location>
</feature>
<evidence type="ECO:0000256" key="1">
    <source>
        <dbReference type="ARBA" id="ARBA00004651"/>
    </source>
</evidence>
<dbReference type="GeneID" id="93299318"/>
<evidence type="ECO:0000313" key="9">
    <source>
        <dbReference type="EMBL" id="ODM13091.1"/>
    </source>
</evidence>
<evidence type="ECO:0000256" key="3">
    <source>
        <dbReference type="ARBA" id="ARBA00022475"/>
    </source>
</evidence>
<keyword evidence="3" id="KW-1003">Cell membrane</keyword>
<evidence type="ECO:0000256" key="6">
    <source>
        <dbReference type="ARBA" id="ARBA00023136"/>
    </source>
</evidence>
<feature type="transmembrane region" description="Helical" evidence="7">
    <location>
        <begin position="108"/>
        <end position="130"/>
    </location>
</feature>
<dbReference type="GO" id="GO:0055085">
    <property type="term" value="P:transmembrane transport"/>
    <property type="evidence" value="ECO:0007669"/>
    <property type="project" value="InterPro"/>
</dbReference>
<feature type="transmembrane region" description="Helical" evidence="7">
    <location>
        <begin position="70"/>
        <end position="96"/>
    </location>
</feature>
<dbReference type="Gene3D" id="1.10.3720.10">
    <property type="entry name" value="MetI-like"/>
    <property type="match status" value="1"/>
</dbReference>
<evidence type="ECO:0000256" key="2">
    <source>
        <dbReference type="ARBA" id="ARBA00022448"/>
    </source>
</evidence>
<keyword evidence="5 7" id="KW-1133">Transmembrane helix</keyword>
<feature type="transmembrane region" description="Helical" evidence="7">
    <location>
        <begin position="183"/>
        <end position="205"/>
    </location>
</feature>
<feature type="transmembrane region" description="Helical" evidence="7">
    <location>
        <begin position="12"/>
        <end position="31"/>
    </location>
</feature>
<accession>A0A1E3AX44</accession>
<proteinExistence type="inferred from homology"/>